<name>A0A6I4VNK5_9BACL</name>
<dbReference type="GO" id="GO:0000155">
    <property type="term" value="F:phosphorelay sensor kinase activity"/>
    <property type="evidence" value="ECO:0007669"/>
    <property type="project" value="UniProtKB-UniRule"/>
</dbReference>
<evidence type="ECO:0000256" key="6">
    <source>
        <dbReference type="ARBA" id="ARBA00022692"/>
    </source>
</evidence>
<evidence type="ECO:0000256" key="1">
    <source>
        <dbReference type="ARBA" id="ARBA00000085"/>
    </source>
</evidence>
<evidence type="ECO:0000256" key="2">
    <source>
        <dbReference type="ARBA" id="ARBA00004651"/>
    </source>
</evidence>
<dbReference type="InterPro" id="IPR017202">
    <property type="entry name" value="LiaS/VraS"/>
</dbReference>
<evidence type="ECO:0000256" key="12">
    <source>
        <dbReference type="ARBA" id="ARBA00023136"/>
    </source>
</evidence>
<keyword evidence="7 13" id="KW-0547">Nucleotide-binding</keyword>
<evidence type="ECO:0000313" key="18">
    <source>
        <dbReference type="Proteomes" id="UP000430692"/>
    </source>
</evidence>
<evidence type="ECO:0000256" key="13">
    <source>
        <dbReference type="PIRNR" id="PIRNR037431"/>
    </source>
</evidence>
<organism evidence="17 18">
    <name type="scientific">Shimazuella alba</name>
    <dbReference type="NCBI Taxonomy" id="2690964"/>
    <lineage>
        <taxon>Bacteria</taxon>
        <taxon>Bacillati</taxon>
        <taxon>Bacillota</taxon>
        <taxon>Bacilli</taxon>
        <taxon>Bacillales</taxon>
        <taxon>Thermoactinomycetaceae</taxon>
        <taxon>Shimazuella</taxon>
    </lineage>
</organism>
<keyword evidence="3 13" id="KW-1003">Cell membrane</keyword>
<dbReference type="GO" id="GO:0005886">
    <property type="term" value="C:plasma membrane"/>
    <property type="evidence" value="ECO:0007669"/>
    <property type="project" value="UniProtKB-SubCell"/>
</dbReference>
<dbReference type="Gene3D" id="1.20.5.1930">
    <property type="match status" value="1"/>
</dbReference>
<dbReference type="PIRSF" id="PIRSF037431">
    <property type="entry name" value="STHK_LiaS"/>
    <property type="match status" value="1"/>
</dbReference>
<feature type="domain" description="HAMP" evidence="16">
    <location>
        <begin position="70"/>
        <end position="122"/>
    </location>
</feature>
<keyword evidence="8 13" id="KW-0418">Kinase</keyword>
<dbReference type="PANTHER" id="PTHR24421">
    <property type="entry name" value="NITRATE/NITRITE SENSOR PROTEIN NARX-RELATED"/>
    <property type="match status" value="1"/>
</dbReference>
<comment type="catalytic activity">
    <reaction evidence="1 13">
        <text>ATP + protein L-histidine = ADP + protein N-phospho-L-histidine.</text>
        <dbReference type="EC" id="2.7.13.3"/>
    </reaction>
</comment>
<evidence type="ECO:0000256" key="3">
    <source>
        <dbReference type="ARBA" id="ARBA00022475"/>
    </source>
</evidence>
<dbReference type="SUPFAM" id="SSF158472">
    <property type="entry name" value="HAMP domain-like"/>
    <property type="match status" value="1"/>
</dbReference>
<dbReference type="Pfam" id="PF00672">
    <property type="entry name" value="HAMP"/>
    <property type="match status" value="1"/>
</dbReference>
<dbReference type="GO" id="GO:0005524">
    <property type="term" value="F:ATP binding"/>
    <property type="evidence" value="ECO:0007669"/>
    <property type="project" value="UniProtKB-UniRule"/>
</dbReference>
<evidence type="ECO:0000259" key="16">
    <source>
        <dbReference type="PROSITE" id="PS50885"/>
    </source>
</evidence>
<dbReference type="CDD" id="cd06225">
    <property type="entry name" value="HAMP"/>
    <property type="match status" value="1"/>
</dbReference>
<comment type="caution">
    <text evidence="17">The sequence shown here is derived from an EMBL/GenBank/DDBJ whole genome shotgun (WGS) entry which is preliminary data.</text>
</comment>
<keyword evidence="10 14" id="KW-1133">Transmembrane helix</keyword>
<dbReference type="SMART" id="SM00304">
    <property type="entry name" value="HAMP"/>
    <property type="match status" value="1"/>
</dbReference>
<dbReference type="EC" id="2.7.13.3" evidence="13"/>
<evidence type="ECO:0000256" key="14">
    <source>
        <dbReference type="SAM" id="Phobius"/>
    </source>
</evidence>
<dbReference type="Gene3D" id="3.30.565.10">
    <property type="entry name" value="Histidine kinase-like ATPase, C-terminal domain"/>
    <property type="match status" value="1"/>
</dbReference>
<dbReference type="Pfam" id="PF07730">
    <property type="entry name" value="HisKA_3"/>
    <property type="match status" value="1"/>
</dbReference>
<evidence type="ECO:0000313" key="17">
    <source>
        <dbReference type="EMBL" id="MXQ53107.1"/>
    </source>
</evidence>
<dbReference type="PROSITE" id="PS50109">
    <property type="entry name" value="HIS_KIN"/>
    <property type="match status" value="1"/>
</dbReference>
<feature type="domain" description="Histidine kinase" evidence="15">
    <location>
        <begin position="149"/>
        <end position="342"/>
    </location>
</feature>
<protein>
    <recommendedName>
        <fullName evidence="13">Sensor histidine kinase</fullName>
        <ecNumber evidence="13">2.7.13.3</ecNumber>
    </recommendedName>
</protein>
<dbReference type="Pfam" id="PF02518">
    <property type="entry name" value="HATPase_c"/>
    <property type="match status" value="1"/>
</dbReference>
<dbReference type="InterPro" id="IPR003594">
    <property type="entry name" value="HATPase_dom"/>
</dbReference>
<dbReference type="RefSeq" id="WP_160800436.1">
    <property type="nucleotide sequence ID" value="NZ_WUUL01000002.1"/>
</dbReference>
<gene>
    <name evidence="17" type="ORF">GSM42_05045</name>
</gene>
<feature type="transmembrane region" description="Helical" evidence="14">
    <location>
        <begin position="43"/>
        <end position="68"/>
    </location>
</feature>
<dbReference type="SUPFAM" id="SSF55874">
    <property type="entry name" value="ATPase domain of HSP90 chaperone/DNA topoisomerase II/histidine kinase"/>
    <property type="match status" value="1"/>
</dbReference>
<proteinExistence type="predicted"/>
<dbReference type="PANTHER" id="PTHR24421:SF37">
    <property type="entry name" value="SENSOR HISTIDINE KINASE NARS"/>
    <property type="match status" value="1"/>
</dbReference>
<comment type="subcellular location">
    <subcellularLocation>
        <location evidence="2 13">Cell membrane</location>
        <topology evidence="2 13">Multi-pass membrane protein</topology>
    </subcellularLocation>
</comment>
<reference evidence="17 18" key="1">
    <citation type="submission" date="2019-12" db="EMBL/GenBank/DDBJ databases">
        <title>Whole-genome analyses of novel actinobacteria.</title>
        <authorList>
            <person name="Sahin N."/>
            <person name="Saygin H."/>
        </authorList>
    </citation>
    <scope>NUCLEOTIDE SEQUENCE [LARGE SCALE GENOMIC DNA]</scope>
    <source>
        <strain evidence="17 18">KC615</strain>
    </source>
</reference>
<keyword evidence="11 13" id="KW-0902">Two-component regulatory system</keyword>
<keyword evidence="6 14" id="KW-0812">Transmembrane</keyword>
<dbReference type="Proteomes" id="UP000430692">
    <property type="component" value="Unassembled WGS sequence"/>
</dbReference>
<sequence length="342" mass="38622">MKQATKTNSVKWNAAWYSLFLTLFLLIIIVTIILAHYELKVSILMALGWAVLPVLAVLIVSSIIGYFYGAKIVQRLSPIKESLIQLERGNFSHRIREMGHDEIGRMAKHVNQMALRVEQQVASLQKLSTERTEWQTEMKQEVITEERGRLARELHDTISQQLFAISMMSSAITASNLQDTIEIAKKIGFIEKLAVEAQQEMRALLMHLRPVTLEGKDLKTGLEDLLVELQEKQSLQVTWELEDMPDLARGIEDHLFRIVQEALSNVLRHSKANKVHIRLVARGQNLHLKIIDDGIGFEESQMKMSSYGLKSISERASEIGGIGEVLSLPGKGTQINVKVPIL</sequence>
<dbReference type="SMART" id="SM00387">
    <property type="entry name" value="HATPase_c"/>
    <property type="match status" value="1"/>
</dbReference>
<dbReference type="AlphaFoldDB" id="A0A6I4VNK5"/>
<dbReference type="EMBL" id="WUUL01000002">
    <property type="protein sequence ID" value="MXQ53107.1"/>
    <property type="molecule type" value="Genomic_DNA"/>
</dbReference>
<keyword evidence="9 13" id="KW-0067">ATP-binding</keyword>
<keyword evidence="5 13" id="KW-0808">Transferase</keyword>
<evidence type="ECO:0000256" key="11">
    <source>
        <dbReference type="ARBA" id="ARBA00023012"/>
    </source>
</evidence>
<evidence type="ECO:0000259" key="15">
    <source>
        <dbReference type="PROSITE" id="PS50109"/>
    </source>
</evidence>
<dbReference type="InterPro" id="IPR005467">
    <property type="entry name" value="His_kinase_dom"/>
</dbReference>
<keyword evidence="12 13" id="KW-0472">Membrane</keyword>
<keyword evidence="18" id="KW-1185">Reference proteome</keyword>
<feature type="transmembrane region" description="Helical" evidence="14">
    <location>
        <begin position="12"/>
        <end position="37"/>
    </location>
</feature>
<dbReference type="CDD" id="cd16917">
    <property type="entry name" value="HATPase_UhpB-NarQ-NarX-like"/>
    <property type="match status" value="1"/>
</dbReference>
<evidence type="ECO:0000256" key="8">
    <source>
        <dbReference type="ARBA" id="ARBA00022777"/>
    </source>
</evidence>
<evidence type="ECO:0000256" key="9">
    <source>
        <dbReference type="ARBA" id="ARBA00022840"/>
    </source>
</evidence>
<dbReference type="GO" id="GO:0046983">
    <property type="term" value="F:protein dimerization activity"/>
    <property type="evidence" value="ECO:0007669"/>
    <property type="project" value="InterPro"/>
</dbReference>
<dbReference type="InterPro" id="IPR050482">
    <property type="entry name" value="Sensor_HK_TwoCompSys"/>
</dbReference>
<accession>A0A6I4VNK5</accession>
<dbReference type="InterPro" id="IPR036890">
    <property type="entry name" value="HATPase_C_sf"/>
</dbReference>
<evidence type="ECO:0000256" key="5">
    <source>
        <dbReference type="ARBA" id="ARBA00022679"/>
    </source>
</evidence>
<dbReference type="InterPro" id="IPR011712">
    <property type="entry name" value="Sig_transdc_His_kin_sub3_dim/P"/>
</dbReference>
<keyword evidence="4" id="KW-0597">Phosphoprotein</keyword>
<evidence type="ECO:0000256" key="7">
    <source>
        <dbReference type="ARBA" id="ARBA00022741"/>
    </source>
</evidence>
<dbReference type="PROSITE" id="PS50885">
    <property type="entry name" value="HAMP"/>
    <property type="match status" value="1"/>
</dbReference>
<dbReference type="InterPro" id="IPR003660">
    <property type="entry name" value="HAMP_dom"/>
</dbReference>
<evidence type="ECO:0000256" key="10">
    <source>
        <dbReference type="ARBA" id="ARBA00022989"/>
    </source>
</evidence>
<evidence type="ECO:0000256" key="4">
    <source>
        <dbReference type="ARBA" id="ARBA00022553"/>
    </source>
</evidence>
<dbReference type="Gene3D" id="6.10.340.10">
    <property type="match status" value="1"/>
</dbReference>